<keyword evidence="1" id="KW-0472">Membrane</keyword>
<dbReference type="KEGG" id="fno:Fnod_0927"/>
<evidence type="ECO:0008006" key="4">
    <source>
        <dbReference type="Google" id="ProtNLM"/>
    </source>
</evidence>
<reference evidence="2 3" key="2">
    <citation type="journal article" date="2009" name="Proc. Natl. Acad. Sci. U.S.A.">
        <title>On the chimeric nature, thermophilic origin, and phylogenetic placement of the Thermotogales.</title>
        <authorList>
            <person name="Zhaxybayeva O."/>
            <person name="Swithers K.S."/>
            <person name="Lapierre P."/>
            <person name="Fournier G.P."/>
            <person name="Bickhart D.M."/>
            <person name="DeBoy R.T."/>
            <person name="Nelson K.E."/>
            <person name="Nesbo C.L."/>
            <person name="Doolittle W.F."/>
            <person name="Gogarten J.P."/>
            <person name="Noll K.M."/>
        </authorList>
    </citation>
    <scope>NUCLEOTIDE SEQUENCE [LARGE SCALE GENOMIC DNA]</scope>
    <source>
        <strain evidence="3">ATCC 35602 / DSM 5306 / Rt17-B1</strain>
    </source>
</reference>
<proteinExistence type="predicted"/>
<gene>
    <name evidence="2" type="ordered locus">Fnod_0927</name>
</gene>
<protein>
    <recommendedName>
        <fullName evidence="4">DUF4203 domain-containing protein</fullName>
    </recommendedName>
</protein>
<feature type="transmembrane region" description="Helical" evidence="1">
    <location>
        <begin position="82"/>
        <end position="99"/>
    </location>
</feature>
<feature type="transmembrane region" description="Helical" evidence="1">
    <location>
        <begin position="186"/>
        <end position="207"/>
    </location>
</feature>
<evidence type="ECO:0000256" key="1">
    <source>
        <dbReference type="SAM" id="Phobius"/>
    </source>
</evidence>
<dbReference type="EMBL" id="CP000771">
    <property type="protein sequence ID" value="ABS60777.1"/>
    <property type="molecule type" value="Genomic_DNA"/>
</dbReference>
<organism evidence="2 3">
    <name type="scientific">Fervidobacterium nodosum (strain ATCC 35602 / DSM 5306 / Rt17-B1)</name>
    <dbReference type="NCBI Taxonomy" id="381764"/>
    <lineage>
        <taxon>Bacteria</taxon>
        <taxon>Thermotogati</taxon>
        <taxon>Thermotogota</taxon>
        <taxon>Thermotogae</taxon>
        <taxon>Thermotogales</taxon>
        <taxon>Fervidobacteriaceae</taxon>
        <taxon>Fervidobacterium</taxon>
    </lineage>
</organism>
<dbReference type="eggNOG" id="ENOG502ZGYF">
    <property type="taxonomic scope" value="Bacteria"/>
</dbReference>
<evidence type="ECO:0000313" key="2">
    <source>
        <dbReference type="EMBL" id="ABS60777.1"/>
    </source>
</evidence>
<keyword evidence="1" id="KW-1133">Transmembrane helix</keyword>
<reference evidence="2 3" key="1">
    <citation type="submission" date="2007-07" db="EMBL/GenBank/DDBJ databases">
        <title>Complete sequence of Fervidobacterium nodosum Rt17-B1.</title>
        <authorList>
            <consortium name="US DOE Joint Genome Institute"/>
            <person name="Copeland A."/>
            <person name="Lucas S."/>
            <person name="Lapidus A."/>
            <person name="Barry K."/>
            <person name="Glavina del Rio T."/>
            <person name="Dalin E."/>
            <person name="Tice H."/>
            <person name="Pitluck S."/>
            <person name="Saunders E."/>
            <person name="Brettin T."/>
            <person name="Bruce D."/>
            <person name="Detter J.C."/>
            <person name="Han C."/>
            <person name="Schmutz J."/>
            <person name="Larimer F."/>
            <person name="Land M."/>
            <person name="Hauser L."/>
            <person name="Kyrpides N."/>
            <person name="Mikhailova N."/>
            <person name="Nelson K."/>
            <person name="Gogarten J.P."/>
            <person name="Noll K."/>
            <person name="Richardson P."/>
        </authorList>
    </citation>
    <scope>NUCLEOTIDE SEQUENCE [LARGE SCALE GENOMIC DNA]</scope>
    <source>
        <strain evidence="3">ATCC 35602 / DSM 5306 / Rt17-B1</strain>
    </source>
</reference>
<dbReference type="HOGENOM" id="CLU_1303380_0_0_0"/>
<feature type="transmembrane region" description="Helical" evidence="1">
    <location>
        <begin position="43"/>
        <end position="62"/>
    </location>
</feature>
<evidence type="ECO:0000313" key="3">
    <source>
        <dbReference type="Proteomes" id="UP000002415"/>
    </source>
</evidence>
<accession>A7HLJ4</accession>
<feature type="transmembrane region" description="Helical" evidence="1">
    <location>
        <begin position="15"/>
        <end position="36"/>
    </location>
</feature>
<dbReference type="STRING" id="381764.Fnod_0927"/>
<dbReference type="OrthoDB" id="44609at2"/>
<dbReference type="AlphaFoldDB" id="A7HLJ4"/>
<keyword evidence="1" id="KW-0812">Transmembrane</keyword>
<feature type="transmembrane region" description="Helical" evidence="1">
    <location>
        <begin position="129"/>
        <end position="148"/>
    </location>
</feature>
<name>A7HLJ4_FERNB</name>
<feature type="transmembrane region" description="Helical" evidence="1">
    <location>
        <begin position="104"/>
        <end position="123"/>
    </location>
</feature>
<dbReference type="Proteomes" id="UP000002415">
    <property type="component" value="Chromosome"/>
</dbReference>
<dbReference type="RefSeq" id="WP_011994092.1">
    <property type="nucleotide sequence ID" value="NC_009718.1"/>
</dbReference>
<feature type="transmembrane region" description="Helical" evidence="1">
    <location>
        <begin position="155"/>
        <end position="180"/>
    </location>
</feature>
<sequence>MINFASLDLSYIKDLISYVITNWYVILPVAVFFYLLPNIVEPLTIFGLGFLLGAVYVQPLVFNFVGKFYPEIVTLFNQNSTIIIIIFAILFGIILYGLYKSLIFIGSMALAFVGVLFIFNTFAGPEFGWYIRIAVGLIIGIIAGSFSVKNSAKFVGFVAVAVSSFVISVVSLAFIKSYLFKFNDFIFLWAILILSLIIFFLRINLLWRKDK</sequence>
<keyword evidence="3" id="KW-1185">Reference proteome</keyword>